<evidence type="ECO:0000313" key="7">
    <source>
        <dbReference type="EMBL" id="SKA69055.1"/>
    </source>
</evidence>
<dbReference type="AlphaFoldDB" id="A0A1T4VW65"/>
<name>A0A1T4VW65_9BACT</name>
<dbReference type="InterPro" id="IPR023035">
    <property type="entry name" value="Ribosomal_uS9_bac/plastid"/>
</dbReference>
<gene>
    <name evidence="5" type="primary">rpsI</name>
    <name evidence="7" type="ORF">SAMN02745702_01022</name>
</gene>
<evidence type="ECO:0000256" key="5">
    <source>
        <dbReference type="HAMAP-Rule" id="MF_00532"/>
    </source>
</evidence>
<keyword evidence="2 5" id="KW-0689">Ribosomal protein</keyword>
<evidence type="ECO:0000256" key="3">
    <source>
        <dbReference type="ARBA" id="ARBA00023274"/>
    </source>
</evidence>
<dbReference type="Pfam" id="PF00380">
    <property type="entry name" value="Ribosomal_S9"/>
    <property type="match status" value="1"/>
</dbReference>
<evidence type="ECO:0000313" key="8">
    <source>
        <dbReference type="Proteomes" id="UP000189733"/>
    </source>
</evidence>
<dbReference type="Gene3D" id="3.30.230.10">
    <property type="match status" value="1"/>
</dbReference>
<dbReference type="SUPFAM" id="SSF54211">
    <property type="entry name" value="Ribosomal protein S5 domain 2-like"/>
    <property type="match status" value="1"/>
</dbReference>
<evidence type="ECO:0000256" key="4">
    <source>
        <dbReference type="ARBA" id="ARBA00035259"/>
    </source>
</evidence>
<sequence>MSQDFFYGTGRRKTSVARTRLYDNGTGQIIVNGRPYDEFFPRATLQMIIRQPLNLTKNIGKFDIKVRVNGGGQAGQAQAIRHGITRALMEFDPELRGGLKKAGLVTRDARVKERKKYGKRGARASFQFSKR</sequence>
<dbReference type="Proteomes" id="UP000189733">
    <property type="component" value="Unassembled WGS sequence"/>
</dbReference>
<dbReference type="PANTHER" id="PTHR21569">
    <property type="entry name" value="RIBOSOMAL PROTEIN S9"/>
    <property type="match status" value="1"/>
</dbReference>
<dbReference type="InterPro" id="IPR020568">
    <property type="entry name" value="Ribosomal_Su5_D2-typ_SF"/>
</dbReference>
<dbReference type="EMBL" id="FUYA01000003">
    <property type="protein sequence ID" value="SKA69055.1"/>
    <property type="molecule type" value="Genomic_DNA"/>
</dbReference>
<dbReference type="FunFam" id="3.30.230.10:FF:000001">
    <property type="entry name" value="30S ribosomal protein S9"/>
    <property type="match status" value="1"/>
</dbReference>
<dbReference type="OrthoDB" id="9803965at2"/>
<dbReference type="InterPro" id="IPR020574">
    <property type="entry name" value="Ribosomal_uS9_CS"/>
</dbReference>
<evidence type="ECO:0000256" key="6">
    <source>
        <dbReference type="RuleBase" id="RU003815"/>
    </source>
</evidence>
<dbReference type="InterPro" id="IPR000754">
    <property type="entry name" value="Ribosomal_uS9"/>
</dbReference>
<proteinExistence type="inferred from homology"/>
<evidence type="ECO:0000256" key="1">
    <source>
        <dbReference type="ARBA" id="ARBA00005251"/>
    </source>
</evidence>
<evidence type="ECO:0000256" key="2">
    <source>
        <dbReference type="ARBA" id="ARBA00022980"/>
    </source>
</evidence>
<organism evidence="7 8">
    <name type="scientific">Desulfobaculum bizertense DSM 18034</name>
    <dbReference type="NCBI Taxonomy" id="1121442"/>
    <lineage>
        <taxon>Bacteria</taxon>
        <taxon>Pseudomonadati</taxon>
        <taxon>Thermodesulfobacteriota</taxon>
        <taxon>Desulfovibrionia</taxon>
        <taxon>Desulfovibrionales</taxon>
        <taxon>Desulfovibrionaceae</taxon>
        <taxon>Desulfobaculum</taxon>
    </lineage>
</organism>
<dbReference type="RefSeq" id="WP_078684332.1">
    <property type="nucleotide sequence ID" value="NZ_FUYA01000003.1"/>
</dbReference>
<protein>
    <recommendedName>
        <fullName evidence="4 5">Small ribosomal subunit protein uS9</fullName>
    </recommendedName>
</protein>
<reference evidence="7 8" key="1">
    <citation type="submission" date="2017-02" db="EMBL/GenBank/DDBJ databases">
        <authorList>
            <person name="Peterson S.W."/>
        </authorList>
    </citation>
    <scope>NUCLEOTIDE SEQUENCE [LARGE SCALE GENOMIC DNA]</scope>
    <source>
        <strain evidence="7 8">DSM 18034</strain>
    </source>
</reference>
<keyword evidence="3 5" id="KW-0687">Ribonucleoprotein</keyword>
<dbReference type="GO" id="GO:0022627">
    <property type="term" value="C:cytosolic small ribosomal subunit"/>
    <property type="evidence" value="ECO:0007669"/>
    <property type="project" value="TreeGrafter"/>
</dbReference>
<dbReference type="STRING" id="1121442.SAMN02745702_01022"/>
<keyword evidence="8" id="KW-1185">Reference proteome</keyword>
<dbReference type="NCBIfam" id="NF001099">
    <property type="entry name" value="PRK00132.1"/>
    <property type="match status" value="1"/>
</dbReference>
<dbReference type="HAMAP" id="MF_00532_B">
    <property type="entry name" value="Ribosomal_uS9_B"/>
    <property type="match status" value="1"/>
</dbReference>
<dbReference type="GO" id="GO:0006412">
    <property type="term" value="P:translation"/>
    <property type="evidence" value="ECO:0007669"/>
    <property type="project" value="UniProtKB-UniRule"/>
</dbReference>
<comment type="similarity">
    <text evidence="1 5 6">Belongs to the universal ribosomal protein uS9 family.</text>
</comment>
<dbReference type="GO" id="GO:0003735">
    <property type="term" value="F:structural constituent of ribosome"/>
    <property type="evidence" value="ECO:0007669"/>
    <property type="project" value="InterPro"/>
</dbReference>
<dbReference type="PROSITE" id="PS00360">
    <property type="entry name" value="RIBOSOMAL_S9"/>
    <property type="match status" value="1"/>
</dbReference>
<dbReference type="InterPro" id="IPR014721">
    <property type="entry name" value="Ribsml_uS5_D2-typ_fold_subgr"/>
</dbReference>
<accession>A0A1T4VW65</accession>
<dbReference type="PANTHER" id="PTHR21569:SF1">
    <property type="entry name" value="SMALL RIBOSOMAL SUBUNIT PROTEIN US9M"/>
    <property type="match status" value="1"/>
</dbReference>
<dbReference type="GO" id="GO:0003723">
    <property type="term" value="F:RNA binding"/>
    <property type="evidence" value="ECO:0007669"/>
    <property type="project" value="TreeGrafter"/>
</dbReference>